<evidence type="ECO:0000313" key="1">
    <source>
        <dbReference type="EMBL" id="CAC5356808.1"/>
    </source>
</evidence>
<reference evidence="1 2" key="1">
    <citation type="submission" date="2020-06" db="EMBL/GenBank/DDBJ databases">
        <authorList>
            <person name="Li R."/>
            <person name="Bekaert M."/>
        </authorList>
    </citation>
    <scope>NUCLEOTIDE SEQUENCE [LARGE SCALE GENOMIC DNA]</scope>
    <source>
        <strain evidence="2">wild</strain>
    </source>
</reference>
<name>A0A6J7ZWU3_MYTCO</name>
<protein>
    <submittedName>
        <fullName evidence="1">Uncharacterized protein</fullName>
    </submittedName>
</protein>
<dbReference type="EMBL" id="CACVKT020000191">
    <property type="protein sequence ID" value="CAC5356808.1"/>
    <property type="molecule type" value="Genomic_DNA"/>
</dbReference>
<keyword evidence="2" id="KW-1185">Reference proteome</keyword>
<proteinExistence type="predicted"/>
<evidence type="ECO:0000313" key="2">
    <source>
        <dbReference type="Proteomes" id="UP000507470"/>
    </source>
</evidence>
<dbReference type="AlphaFoldDB" id="A0A6J7ZWU3"/>
<accession>A0A6J7ZWU3</accession>
<organism evidence="1 2">
    <name type="scientific">Mytilus coruscus</name>
    <name type="common">Sea mussel</name>
    <dbReference type="NCBI Taxonomy" id="42192"/>
    <lineage>
        <taxon>Eukaryota</taxon>
        <taxon>Metazoa</taxon>
        <taxon>Spiralia</taxon>
        <taxon>Lophotrochozoa</taxon>
        <taxon>Mollusca</taxon>
        <taxon>Bivalvia</taxon>
        <taxon>Autobranchia</taxon>
        <taxon>Pteriomorphia</taxon>
        <taxon>Mytilida</taxon>
        <taxon>Mytiloidea</taxon>
        <taxon>Mytilidae</taxon>
        <taxon>Mytilinae</taxon>
        <taxon>Mytilus</taxon>
    </lineage>
</organism>
<sequence>MSNKLKKYIAEQPQIPSGFRYKTPIIVFDSKGFTVRNACQDSEFPLESWCISGAKTSKLVDSIEHIIPKAIKRHYHIIIYLWPGTFDFTIKEGKFIRLRHQSSKTVNTILREYERAIHVVEQHPGAEINFVDCPILSISKYNKFNGHKQPASFTVDDFQVTKQIQKLNSEIIDLNHKLNKNTIKVSKFFIRGRKIKRGGYRKSINISINKRDGLHPGNLLNLAITKQLLLDTYSECYNEIQESEFVQLQVEEADLSTLF</sequence>
<gene>
    <name evidence="1" type="ORF">MCOR_781</name>
</gene>
<dbReference type="Proteomes" id="UP000507470">
    <property type="component" value="Unassembled WGS sequence"/>
</dbReference>